<evidence type="ECO:0000313" key="1">
    <source>
        <dbReference type="EMBL" id="VAY89338.1"/>
    </source>
</evidence>
<dbReference type="EMBL" id="UOYP01000573">
    <property type="protein sequence ID" value="VAY89338.1"/>
    <property type="molecule type" value="Genomic_DNA"/>
</dbReference>
<dbReference type="AlphaFoldDB" id="A0A3P3ZR00"/>
<organism evidence="1">
    <name type="scientific">mine drainage metagenome</name>
    <dbReference type="NCBI Taxonomy" id="410659"/>
    <lineage>
        <taxon>unclassified sequences</taxon>
        <taxon>metagenomes</taxon>
        <taxon>ecological metagenomes</taxon>
    </lineage>
</organism>
<proteinExistence type="predicted"/>
<name>A0A3P3ZR00_9ZZZZ</name>
<accession>A0A3P3ZR00</accession>
<sequence>MGPIYIFEEWFDMATHRSGAR</sequence>
<protein>
    <submittedName>
        <fullName evidence="1">Uncharacterized protein</fullName>
    </submittedName>
</protein>
<reference evidence="1" key="1">
    <citation type="submission" date="2018-10" db="EMBL/GenBank/DDBJ databases">
        <authorList>
            <person name="Plewniak F."/>
        </authorList>
    </citation>
    <scope>NUCLEOTIDE SEQUENCE</scope>
</reference>
<gene>
    <name evidence="1" type="ORF">CARN8_6140002</name>
</gene>